<keyword evidence="4" id="KW-0067">ATP-binding</keyword>
<sequence>MSADGVPAPSLLVEAQGLGKRYPKVFQRRDRLRALGALLSGRGDIDSIQVLHDVDLRVQRGESLGLIGENGAGKSTLLKLIAGVLTPSSGGVTVNGRVGALLELGAGFHPEYSGRDNIAMSAVLYGLSAAELRTKLDEIVAFADIGRYIDEPVKHYSSGMVVRLGFAVVAALRPDLLITDEVLAVGDEAFQKKCVRWIEDYLADGGTLLLVSHSMYHVQKLCRHACWLRDGTVAGYGDVFDVTQAYLAYQERRSDQAARPKTADASQEFAVVGVDVNGSADERALVLDGGADLRVRVRVRSRDGRPPIVAFGLVRADGTPVYGVTTEMDAVTPTRDGDTYVVAVDFCALPLLPGGYSLRVHSMDTEGVRAFDTIERAITIRGSSREFGMVRLSHRWHDVSEHPASRVPGA</sequence>
<feature type="domain" description="ABC transporter" evidence="5">
    <location>
        <begin position="32"/>
        <end position="255"/>
    </location>
</feature>
<dbReference type="InterPro" id="IPR015860">
    <property type="entry name" value="ABC_transpr_TagH-like"/>
</dbReference>
<dbReference type="InterPro" id="IPR027417">
    <property type="entry name" value="P-loop_NTPase"/>
</dbReference>
<dbReference type="SMART" id="SM00382">
    <property type="entry name" value="AAA"/>
    <property type="match status" value="1"/>
</dbReference>
<dbReference type="PANTHER" id="PTHR46743">
    <property type="entry name" value="TEICHOIC ACIDS EXPORT ATP-BINDING PROTEIN TAGH"/>
    <property type="match status" value="1"/>
</dbReference>
<dbReference type="CDD" id="cd10147">
    <property type="entry name" value="Wzt_C-like"/>
    <property type="match status" value="1"/>
</dbReference>
<dbReference type="EMBL" id="CP015249">
    <property type="protein sequence ID" value="ANB16803.1"/>
    <property type="molecule type" value="Genomic_DNA"/>
</dbReference>
<keyword evidence="3" id="KW-0547">Nucleotide-binding</keyword>
<evidence type="ECO:0000256" key="1">
    <source>
        <dbReference type="ARBA" id="ARBA00005417"/>
    </source>
</evidence>
<dbReference type="Pfam" id="PF00005">
    <property type="entry name" value="ABC_tran"/>
    <property type="match status" value="1"/>
</dbReference>
<dbReference type="KEGG" id="dko:I596_767"/>
<organism evidence="6 7">
    <name type="scientific">Dokdonella koreensis DS-123</name>
    <dbReference type="NCBI Taxonomy" id="1300342"/>
    <lineage>
        <taxon>Bacteria</taxon>
        <taxon>Pseudomonadati</taxon>
        <taxon>Pseudomonadota</taxon>
        <taxon>Gammaproteobacteria</taxon>
        <taxon>Lysobacterales</taxon>
        <taxon>Rhodanobacteraceae</taxon>
        <taxon>Dokdonella</taxon>
    </lineage>
</organism>
<dbReference type="GO" id="GO:0016020">
    <property type="term" value="C:membrane"/>
    <property type="evidence" value="ECO:0007669"/>
    <property type="project" value="InterPro"/>
</dbReference>
<dbReference type="PROSITE" id="PS50893">
    <property type="entry name" value="ABC_TRANSPORTER_2"/>
    <property type="match status" value="1"/>
</dbReference>
<dbReference type="InterPro" id="IPR029439">
    <property type="entry name" value="Wzt_C"/>
</dbReference>
<name>A0A160DTA7_9GAMM</name>
<dbReference type="GO" id="GO:0140359">
    <property type="term" value="F:ABC-type transporter activity"/>
    <property type="evidence" value="ECO:0007669"/>
    <property type="project" value="InterPro"/>
</dbReference>
<dbReference type="Pfam" id="PF14524">
    <property type="entry name" value="Wzt_C"/>
    <property type="match status" value="1"/>
</dbReference>
<dbReference type="STRING" id="1300342.I596_767"/>
<reference evidence="6 7" key="1">
    <citation type="submission" date="2016-04" db="EMBL/GenBank/DDBJ databases">
        <title>Complete genome sequence of Dokdonella koreensis DS-123T.</title>
        <authorList>
            <person name="Kim J.F."/>
            <person name="Lee H."/>
            <person name="Kwak M.-J."/>
        </authorList>
    </citation>
    <scope>NUCLEOTIDE SEQUENCE [LARGE SCALE GENOMIC DNA]</scope>
    <source>
        <strain evidence="6 7">DS-123</strain>
    </source>
</reference>
<dbReference type="InterPro" id="IPR003593">
    <property type="entry name" value="AAA+_ATPase"/>
</dbReference>
<dbReference type="PATRIC" id="fig|1300342.3.peg.754"/>
<dbReference type="GO" id="GO:0016887">
    <property type="term" value="F:ATP hydrolysis activity"/>
    <property type="evidence" value="ECO:0007669"/>
    <property type="project" value="InterPro"/>
</dbReference>
<evidence type="ECO:0000313" key="7">
    <source>
        <dbReference type="Proteomes" id="UP000076830"/>
    </source>
</evidence>
<dbReference type="InterPro" id="IPR050683">
    <property type="entry name" value="Bact_Polysacc_Export_ATP-bd"/>
</dbReference>
<dbReference type="Gene3D" id="3.40.50.300">
    <property type="entry name" value="P-loop containing nucleotide triphosphate hydrolases"/>
    <property type="match status" value="1"/>
</dbReference>
<accession>A0A160DTA7</accession>
<dbReference type="RefSeq" id="WP_067644303.1">
    <property type="nucleotide sequence ID" value="NZ_CP015249.1"/>
</dbReference>
<evidence type="ECO:0000256" key="3">
    <source>
        <dbReference type="ARBA" id="ARBA00022741"/>
    </source>
</evidence>
<evidence type="ECO:0000259" key="5">
    <source>
        <dbReference type="PROSITE" id="PS50893"/>
    </source>
</evidence>
<dbReference type="InterPro" id="IPR003439">
    <property type="entry name" value="ABC_transporter-like_ATP-bd"/>
</dbReference>
<evidence type="ECO:0000256" key="2">
    <source>
        <dbReference type="ARBA" id="ARBA00022448"/>
    </source>
</evidence>
<dbReference type="OrthoDB" id="9778870at2"/>
<dbReference type="SUPFAM" id="SSF52540">
    <property type="entry name" value="P-loop containing nucleoside triphosphate hydrolases"/>
    <property type="match status" value="1"/>
</dbReference>
<comment type="similarity">
    <text evidence="1">Belongs to the ABC transporter superfamily.</text>
</comment>
<gene>
    <name evidence="6" type="ORF">I596_767</name>
</gene>
<keyword evidence="2" id="KW-0813">Transport</keyword>
<dbReference type="Gene3D" id="2.70.50.60">
    <property type="entry name" value="abc- transporter (atp binding component) like domain"/>
    <property type="match status" value="1"/>
</dbReference>
<keyword evidence="7" id="KW-1185">Reference proteome</keyword>
<protein>
    <submittedName>
        <fullName evidence="6">ABC transporter related protein</fullName>
    </submittedName>
</protein>
<proteinExistence type="inferred from homology"/>
<dbReference type="PANTHER" id="PTHR46743:SF2">
    <property type="entry name" value="TEICHOIC ACIDS EXPORT ATP-BINDING PROTEIN TAGH"/>
    <property type="match status" value="1"/>
</dbReference>
<evidence type="ECO:0000313" key="6">
    <source>
        <dbReference type="EMBL" id="ANB16803.1"/>
    </source>
</evidence>
<dbReference type="AlphaFoldDB" id="A0A160DTA7"/>
<evidence type="ECO:0000256" key="4">
    <source>
        <dbReference type="ARBA" id="ARBA00022840"/>
    </source>
</evidence>
<dbReference type="Proteomes" id="UP000076830">
    <property type="component" value="Chromosome"/>
</dbReference>
<dbReference type="CDD" id="cd03220">
    <property type="entry name" value="ABC_KpsT_Wzt"/>
    <property type="match status" value="1"/>
</dbReference>
<dbReference type="GO" id="GO:0005524">
    <property type="term" value="F:ATP binding"/>
    <property type="evidence" value="ECO:0007669"/>
    <property type="project" value="UniProtKB-KW"/>
</dbReference>